<proteinExistence type="predicted"/>
<sequence length="73" mass="7967">MVCSNPTSVPCLLWVGIGYAPWNVCTGNHSCALKTVCYPSLVHSESRRQQQPEGILPPTCVANIPHAPYLCTR</sequence>
<dbReference type="Proteomes" id="UP000325433">
    <property type="component" value="Unassembled WGS sequence"/>
</dbReference>
<accession>A0A5N6VT26</accession>
<dbReference type="EMBL" id="ML738341">
    <property type="protein sequence ID" value="KAE8311641.1"/>
    <property type="molecule type" value="Genomic_DNA"/>
</dbReference>
<name>A0A5N6VT26_9EURO</name>
<gene>
    <name evidence="1" type="ORF">BDV41DRAFT_541608</name>
</gene>
<evidence type="ECO:0000313" key="1">
    <source>
        <dbReference type="EMBL" id="KAE8311641.1"/>
    </source>
</evidence>
<protein>
    <submittedName>
        <fullName evidence="1">Uncharacterized protein</fullName>
    </submittedName>
</protein>
<keyword evidence="2" id="KW-1185">Reference proteome</keyword>
<reference evidence="2" key="1">
    <citation type="submission" date="2019-04" db="EMBL/GenBank/DDBJ databases">
        <title>Friends and foes A comparative genomics studyof 23 Aspergillus species from section Flavi.</title>
        <authorList>
            <consortium name="DOE Joint Genome Institute"/>
            <person name="Kjaerbolling I."/>
            <person name="Vesth T."/>
            <person name="Frisvad J.C."/>
            <person name="Nybo J.L."/>
            <person name="Theobald S."/>
            <person name="Kildgaard S."/>
            <person name="Isbrandt T."/>
            <person name="Kuo A."/>
            <person name="Sato A."/>
            <person name="Lyhne E.K."/>
            <person name="Kogle M.E."/>
            <person name="Wiebenga A."/>
            <person name="Kun R.S."/>
            <person name="Lubbers R.J."/>
            <person name="Makela M.R."/>
            <person name="Barry K."/>
            <person name="Chovatia M."/>
            <person name="Clum A."/>
            <person name="Daum C."/>
            <person name="Haridas S."/>
            <person name="He G."/>
            <person name="LaButti K."/>
            <person name="Lipzen A."/>
            <person name="Mondo S."/>
            <person name="Riley R."/>
            <person name="Salamov A."/>
            <person name="Simmons B.A."/>
            <person name="Magnuson J.K."/>
            <person name="Henrissat B."/>
            <person name="Mortensen U.H."/>
            <person name="Larsen T.O."/>
            <person name="Devries R.P."/>
            <person name="Grigoriev I.V."/>
            <person name="Machida M."/>
            <person name="Baker S.E."/>
            <person name="Andersen M.R."/>
        </authorList>
    </citation>
    <scope>NUCLEOTIDE SEQUENCE [LARGE SCALE GENOMIC DNA]</scope>
    <source>
        <strain evidence="2">CBS 130015</strain>
    </source>
</reference>
<evidence type="ECO:0000313" key="2">
    <source>
        <dbReference type="Proteomes" id="UP000325433"/>
    </source>
</evidence>
<dbReference type="AlphaFoldDB" id="A0A5N6VT26"/>
<organism evidence="1 2">
    <name type="scientific">Aspergillus transmontanensis</name>
    <dbReference type="NCBI Taxonomy" id="1034304"/>
    <lineage>
        <taxon>Eukaryota</taxon>
        <taxon>Fungi</taxon>
        <taxon>Dikarya</taxon>
        <taxon>Ascomycota</taxon>
        <taxon>Pezizomycotina</taxon>
        <taxon>Eurotiomycetes</taxon>
        <taxon>Eurotiomycetidae</taxon>
        <taxon>Eurotiales</taxon>
        <taxon>Aspergillaceae</taxon>
        <taxon>Aspergillus</taxon>
        <taxon>Aspergillus subgen. Circumdati</taxon>
    </lineage>
</organism>